<dbReference type="PROSITE" id="PS50302">
    <property type="entry name" value="PUM"/>
    <property type="match status" value="1"/>
</dbReference>
<dbReference type="SMART" id="SM00025">
    <property type="entry name" value="Pumilio"/>
    <property type="match status" value="3"/>
</dbReference>
<feature type="compositionally biased region" description="Polar residues" evidence="4">
    <location>
        <begin position="22"/>
        <end position="34"/>
    </location>
</feature>
<keyword evidence="3" id="KW-0175">Coiled coil</keyword>
<dbReference type="Gene3D" id="1.25.10.10">
    <property type="entry name" value="Leucine-rich Repeat Variant"/>
    <property type="match status" value="1"/>
</dbReference>
<evidence type="ECO:0000256" key="4">
    <source>
        <dbReference type="SAM" id="MobiDB-lite"/>
    </source>
</evidence>
<evidence type="ECO:0000313" key="7">
    <source>
        <dbReference type="Proteomes" id="UP001219567"/>
    </source>
</evidence>
<dbReference type="GO" id="GO:0000288">
    <property type="term" value="P:nuclear-transcribed mRNA catabolic process, deadenylation-dependent decay"/>
    <property type="evidence" value="ECO:0007669"/>
    <property type="project" value="TreeGrafter"/>
</dbReference>
<dbReference type="GO" id="GO:0005737">
    <property type="term" value="C:cytoplasm"/>
    <property type="evidence" value="ECO:0007669"/>
    <property type="project" value="TreeGrafter"/>
</dbReference>
<keyword evidence="7" id="KW-1185">Reference proteome</keyword>
<dbReference type="PANTHER" id="PTHR12537:SF12">
    <property type="entry name" value="MATERNAL PROTEIN PUMILIO"/>
    <property type="match status" value="1"/>
</dbReference>
<feature type="compositionally biased region" description="Polar residues" evidence="4">
    <location>
        <begin position="1"/>
        <end position="10"/>
    </location>
</feature>
<feature type="repeat" description="Pumilio" evidence="2">
    <location>
        <begin position="420"/>
        <end position="455"/>
    </location>
</feature>
<dbReference type="AlphaFoldDB" id="A0AAJ6CK80"/>
<dbReference type="InterPro" id="IPR033133">
    <property type="entry name" value="PUM-HD"/>
</dbReference>
<gene>
    <name evidence="6" type="ORF">MYAM1_003186</name>
</gene>
<sequence length="526" mass="59435">MSEPGSSPWTRSVLADALGPTDTFTESPPTTWPSAATKYEEWSSTETRIEQLERRVTALERQLGTTSIAQPMFCDEAITFAEPKHRSAHKRIDAAMPVKAFKQIASGMPAGTSRSTGAPRPMTPDEFNPFFDVDTTNWSMYGVDAFPEAVVYHPRKPEADHRAEAYRAWPKPRSSQTSEDFKDQIFAANRTQSEAQLGNRCVLQWATEQIRQVLEYSEPGPCIALQQQLKFTEKAHWIIQAISQSIYSLSLHELGRFIVYRALGYDASLARRLIGSFSKLATCSNGTMVLLRILQLKEMRTDVLNEMLRAPIVPRIMNAAALPIWRDILHTKWPDPSRVGIMHTLQMQLQSQWTHVAMNDVGSVVIQECFQAKLLKENSSGVAELVVHCIECLCDQYGVWVIQCLVEHGDEFLRRQITRQILKHAAAVCLSPYGAKAVQAILRFSTEHVLVELIDKLCEPRWHFRHASRPLLIDVALTQQGLPLIAQLLITTDQRRAHILQLVQKYAVLLKSNKSGHRVIQMCGRC</sequence>
<feature type="domain" description="PUM-HD" evidence="5">
    <location>
        <begin position="324"/>
        <end position="526"/>
    </location>
</feature>
<reference evidence="6 7" key="1">
    <citation type="submission" date="2023-03" db="EMBL/GenBank/DDBJ databases">
        <title>Mating type loci evolution in Malassezia.</title>
        <authorList>
            <person name="Coelho M.A."/>
        </authorList>
    </citation>
    <scope>NUCLEOTIDE SEQUENCE [LARGE SCALE GENOMIC DNA]</scope>
    <source>
        <strain evidence="6 7">CBS 9725</strain>
    </source>
</reference>
<dbReference type="PROSITE" id="PS50303">
    <property type="entry name" value="PUM_HD"/>
    <property type="match status" value="1"/>
</dbReference>
<feature type="coiled-coil region" evidence="3">
    <location>
        <begin position="42"/>
        <end position="69"/>
    </location>
</feature>
<organism evidence="6 7">
    <name type="scientific">Malassezia yamatoensis</name>
    <dbReference type="NCBI Taxonomy" id="253288"/>
    <lineage>
        <taxon>Eukaryota</taxon>
        <taxon>Fungi</taxon>
        <taxon>Dikarya</taxon>
        <taxon>Basidiomycota</taxon>
        <taxon>Ustilaginomycotina</taxon>
        <taxon>Malasseziomycetes</taxon>
        <taxon>Malasseziales</taxon>
        <taxon>Malasseziaceae</taxon>
        <taxon>Malassezia</taxon>
    </lineage>
</organism>
<evidence type="ECO:0000256" key="2">
    <source>
        <dbReference type="PROSITE-ProRule" id="PRU00317"/>
    </source>
</evidence>
<dbReference type="SUPFAM" id="SSF48371">
    <property type="entry name" value="ARM repeat"/>
    <property type="match status" value="1"/>
</dbReference>
<evidence type="ECO:0000259" key="5">
    <source>
        <dbReference type="PROSITE" id="PS50303"/>
    </source>
</evidence>
<evidence type="ECO:0000256" key="3">
    <source>
        <dbReference type="SAM" id="Coils"/>
    </source>
</evidence>
<keyword evidence="1" id="KW-0677">Repeat</keyword>
<evidence type="ECO:0000256" key="1">
    <source>
        <dbReference type="ARBA" id="ARBA00022737"/>
    </source>
</evidence>
<dbReference type="Proteomes" id="UP001219567">
    <property type="component" value="Chromosome 5"/>
</dbReference>
<dbReference type="EMBL" id="CP119947">
    <property type="protein sequence ID" value="WFD00437.1"/>
    <property type="molecule type" value="Genomic_DNA"/>
</dbReference>
<dbReference type="InterPro" id="IPR016024">
    <property type="entry name" value="ARM-type_fold"/>
</dbReference>
<dbReference type="GO" id="GO:0003730">
    <property type="term" value="F:mRNA 3'-UTR binding"/>
    <property type="evidence" value="ECO:0007669"/>
    <property type="project" value="TreeGrafter"/>
</dbReference>
<dbReference type="InterPro" id="IPR011989">
    <property type="entry name" value="ARM-like"/>
</dbReference>
<proteinExistence type="predicted"/>
<evidence type="ECO:0000313" key="6">
    <source>
        <dbReference type="EMBL" id="WFD00437.1"/>
    </source>
</evidence>
<feature type="region of interest" description="Disordered" evidence="4">
    <location>
        <begin position="1"/>
        <end position="39"/>
    </location>
</feature>
<dbReference type="PANTHER" id="PTHR12537">
    <property type="entry name" value="RNA BINDING PROTEIN PUMILIO-RELATED"/>
    <property type="match status" value="1"/>
</dbReference>
<protein>
    <recommendedName>
        <fullName evidence="5">PUM-HD domain-containing protein</fullName>
    </recommendedName>
</protein>
<dbReference type="InterPro" id="IPR001313">
    <property type="entry name" value="Pumilio_RNA-bd_rpt"/>
</dbReference>
<name>A0AAJ6CK80_9BASI</name>
<accession>A0AAJ6CK80</accession>